<proteinExistence type="predicted"/>
<name>A0A2V1DS75_9PLEO</name>
<reference evidence="2 3" key="1">
    <citation type="journal article" date="2018" name="Sci. Rep.">
        <title>Comparative genomics provides insights into the lifestyle and reveals functional heterogeneity of dark septate endophytic fungi.</title>
        <authorList>
            <person name="Knapp D.G."/>
            <person name="Nemeth J.B."/>
            <person name="Barry K."/>
            <person name="Hainaut M."/>
            <person name="Henrissat B."/>
            <person name="Johnson J."/>
            <person name="Kuo A."/>
            <person name="Lim J.H.P."/>
            <person name="Lipzen A."/>
            <person name="Nolan M."/>
            <person name="Ohm R.A."/>
            <person name="Tamas L."/>
            <person name="Grigoriev I.V."/>
            <person name="Spatafora J.W."/>
            <person name="Nagy L.G."/>
            <person name="Kovacs G.M."/>
        </authorList>
    </citation>
    <scope>NUCLEOTIDE SEQUENCE [LARGE SCALE GENOMIC DNA]</scope>
    <source>
        <strain evidence="2 3">DSE2036</strain>
    </source>
</reference>
<keyword evidence="3" id="KW-1185">Reference proteome</keyword>
<feature type="transmembrane region" description="Helical" evidence="1">
    <location>
        <begin position="12"/>
        <end position="32"/>
    </location>
</feature>
<gene>
    <name evidence="2" type="ORF">DM02DRAFT_614111</name>
</gene>
<keyword evidence="1" id="KW-0812">Transmembrane</keyword>
<accession>A0A2V1DS75</accession>
<dbReference type="Proteomes" id="UP000244855">
    <property type="component" value="Unassembled WGS sequence"/>
</dbReference>
<dbReference type="AlphaFoldDB" id="A0A2V1DS75"/>
<evidence type="ECO:0000313" key="2">
    <source>
        <dbReference type="EMBL" id="PVI00742.1"/>
    </source>
</evidence>
<evidence type="ECO:0000313" key="3">
    <source>
        <dbReference type="Proteomes" id="UP000244855"/>
    </source>
</evidence>
<keyword evidence="1" id="KW-0472">Membrane</keyword>
<evidence type="ECO:0000256" key="1">
    <source>
        <dbReference type="SAM" id="Phobius"/>
    </source>
</evidence>
<sequence>MVLGQNLLSSHLLLLSHFLLLLPLFLFLPLALPPLPSFPSPQNCLDSRNRPTTIEIPPLQTLQYSGFGTSDRTASLHAPLCE</sequence>
<protein>
    <submittedName>
        <fullName evidence="2">Uncharacterized protein</fullName>
    </submittedName>
</protein>
<keyword evidence="1" id="KW-1133">Transmembrane helix</keyword>
<dbReference type="EMBL" id="KZ805368">
    <property type="protein sequence ID" value="PVI00742.1"/>
    <property type="molecule type" value="Genomic_DNA"/>
</dbReference>
<organism evidence="2 3">
    <name type="scientific">Periconia macrospinosa</name>
    <dbReference type="NCBI Taxonomy" id="97972"/>
    <lineage>
        <taxon>Eukaryota</taxon>
        <taxon>Fungi</taxon>
        <taxon>Dikarya</taxon>
        <taxon>Ascomycota</taxon>
        <taxon>Pezizomycotina</taxon>
        <taxon>Dothideomycetes</taxon>
        <taxon>Pleosporomycetidae</taxon>
        <taxon>Pleosporales</taxon>
        <taxon>Massarineae</taxon>
        <taxon>Periconiaceae</taxon>
        <taxon>Periconia</taxon>
    </lineage>
</organism>